<dbReference type="InterPro" id="IPR050491">
    <property type="entry name" value="AmpC-like"/>
</dbReference>
<keyword evidence="4" id="KW-0812">Transmembrane</keyword>
<dbReference type="EMBL" id="OKRC01000005">
    <property type="protein sequence ID" value="SPE21142.1"/>
    <property type="molecule type" value="Genomic_DNA"/>
</dbReference>
<sequence length="393" mass="43994">MAKRKLVMIGSVVIILSVFLAGGYVVKEQIDQKAAQQEKIEKQTQQRKRQSEKAAMVKSESIQKQKAREKEATKPMPTVVADNALDQYFKQVNFSGTALIVKDNKIMLNKGYGTANEAAKKLNTPDTLYPIASTEKALIATGILQLNQQGKLKVTDPVAKYLPKFPNGQQIKLTDLLHHTSGIVGRNQDNQEKTSDQLLAEIIENGTKGQPGSWHYLDANYIVLVKILEKVSHQNYQDYLQNKIIKPSKMMHTGFMSAQYPQLANASIGYETKGGVKKAEMLPNFSQLYGVGDMYMTAMDMYRFDKALWTHKLINQQQTDLMFKPGSDSHYGMGMYNDPALIVNRGYLSGWSVSNGFSHGGRIYIVLFSNVKNDKTSLSKMNSDLYSKLVATI</sequence>
<comment type="subcellular location">
    <subcellularLocation>
        <location evidence="1">Membrane</location>
    </subcellularLocation>
</comment>
<keyword evidence="2 4" id="KW-0472">Membrane</keyword>
<name>A0A223K1S7_LATSK</name>
<dbReference type="InterPro" id="IPR001466">
    <property type="entry name" value="Beta-lactam-related"/>
</dbReference>
<dbReference type="PANTHER" id="PTHR46825:SF11">
    <property type="entry name" value="PENICILLIN-BINDING PROTEIN 4"/>
    <property type="match status" value="1"/>
</dbReference>
<dbReference type="GO" id="GO:0016020">
    <property type="term" value="C:membrane"/>
    <property type="evidence" value="ECO:0007669"/>
    <property type="project" value="UniProtKB-SubCell"/>
</dbReference>
<evidence type="ECO:0000313" key="6">
    <source>
        <dbReference type="Proteomes" id="UP000239650"/>
    </source>
</evidence>
<dbReference type="SUPFAM" id="SSF56601">
    <property type="entry name" value="beta-lactamase/transpeptidase-like"/>
    <property type="match status" value="1"/>
</dbReference>
<proteinExistence type="predicted"/>
<comment type="caution">
    <text evidence="5">The sequence shown here is derived from an EMBL/GenBank/DDBJ whole genome shotgun (WGS) entry which is preliminary data.</text>
</comment>
<evidence type="ECO:0000256" key="2">
    <source>
        <dbReference type="ARBA" id="ARBA00023136"/>
    </source>
</evidence>
<feature type="region of interest" description="Disordered" evidence="3">
    <location>
        <begin position="41"/>
        <end position="74"/>
    </location>
</feature>
<feature type="compositionally biased region" description="Basic and acidic residues" evidence="3">
    <location>
        <begin position="41"/>
        <end position="52"/>
    </location>
</feature>
<dbReference type="GeneID" id="57133504"/>
<evidence type="ECO:0000256" key="3">
    <source>
        <dbReference type="SAM" id="MobiDB-lite"/>
    </source>
</evidence>
<dbReference type="InterPro" id="IPR012338">
    <property type="entry name" value="Beta-lactam/transpept-like"/>
</dbReference>
<protein>
    <submittedName>
        <fullName evidence="5">Penicillin-binding protein PbpX</fullName>
    </submittedName>
</protein>
<evidence type="ECO:0000256" key="1">
    <source>
        <dbReference type="ARBA" id="ARBA00004370"/>
    </source>
</evidence>
<reference evidence="5 6" key="1">
    <citation type="submission" date="2018-02" db="EMBL/GenBank/DDBJ databases">
        <authorList>
            <person name="Rodrigo-Torres L."/>
            <person name="Arahal R. D."/>
            <person name="Lucena T."/>
        </authorList>
    </citation>
    <scope>NUCLEOTIDE SEQUENCE [LARGE SCALE GENOMIC DNA]</scope>
    <source>
        <strain evidence="5 6">CECT 9267</strain>
    </source>
</reference>
<organism evidence="5 6">
    <name type="scientific">Latilactobacillus sakei</name>
    <name type="common">Lactobacillus sakei</name>
    <dbReference type="NCBI Taxonomy" id="1599"/>
    <lineage>
        <taxon>Bacteria</taxon>
        <taxon>Bacillati</taxon>
        <taxon>Bacillota</taxon>
        <taxon>Bacilli</taxon>
        <taxon>Lactobacillales</taxon>
        <taxon>Lactobacillaceae</taxon>
        <taxon>Latilactobacillus</taxon>
    </lineage>
</organism>
<evidence type="ECO:0000256" key="4">
    <source>
        <dbReference type="SAM" id="Phobius"/>
    </source>
</evidence>
<dbReference type="PANTHER" id="PTHR46825">
    <property type="entry name" value="D-ALANYL-D-ALANINE-CARBOXYPEPTIDASE/ENDOPEPTIDASE AMPH"/>
    <property type="match status" value="1"/>
</dbReference>
<keyword evidence="4" id="KW-1133">Transmembrane helix</keyword>
<dbReference type="Pfam" id="PF00144">
    <property type="entry name" value="Beta-lactamase"/>
    <property type="match status" value="1"/>
</dbReference>
<feature type="compositionally biased region" description="Basic and acidic residues" evidence="3">
    <location>
        <begin position="61"/>
        <end position="73"/>
    </location>
</feature>
<dbReference type="Gene3D" id="3.40.710.10">
    <property type="entry name" value="DD-peptidase/beta-lactamase superfamily"/>
    <property type="match status" value="1"/>
</dbReference>
<dbReference type="AlphaFoldDB" id="A0A223K1S7"/>
<dbReference type="Proteomes" id="UP000239650">
    <property type="component" value="Unassembled WGS sequence"/>
</dbReference>
<feature type="transmembrane region" description="Helical" evidence="4">
    <location>
        <begin position="7"/>
        <end position="26"/>
    </location>
</feature>
<dbReference type="RefSeq" id="WP_025015886.1">
    <property type="nucleotide sequence ID" value="NZ_BJLN01000006.1"/>
</dbReference>
<evidence type="ECO:0000313" key="5">
    <source>
        <dbReference type="EMBL" id="SPE21142.1"/>
    </source>
</evidence>
<gene>
    <name evidence="5" type="primary">pbpX_1</name>
    <name evidence="5" type="ORF">LAS9267_01132</name>
</gene>
<accession>A0A223K1S7</accession>